<dbReference type="GO" id="GO:0010468">
    <property type="term" value="P:regulation of gene expression"/>
    <property type="evidence" value="ECO:0007669"/>
    <property type="project" value="UniProtKB-ARBA"/>
</dbReference>
<dbReference type="Pfam" id="PF00076">
    <property type="entry name" value="RRM_1"/>
    <property type="match status" value="2"/>
</dbReference>
<evidence type="ECO:0000313" key="7">
    <source>
        <dbReference type="Proteomes" id="UP000318582"/>
    </source>
</evidence>
<keyword evidence="7" id="KW-1185">Reference proteome</keyword>
<keyword evidence="2 3" id="KW-0694">RNA-binding</keyword>
<accession>A0A507EH46</accession>
<evidence type="ECO:0000256" key="1">
    <source>
        <dbReference type="ARBA" id="ARBA00022737"/>
    </source>
</evidence>
<evidence type="ECO:0000313" key="6">
    <source>
        <dbReference type="EMBL" id="TPX62510.1"/>
    </source>
</evidence>
<dbReference type="PANTHER" id="PTHR14089">
    <property type="entry name" value="PRE-MRNA-SPLICING FACTOR RBM22"/>
    <property type="match status" value="1"/>
</dbReference>
<dbReference type="PROSITE" id="PS50102">
    <property type="entry name" value="RRM"/>
    <property type="match status" value="4"/>
</dbReference>
<dbReference type="GO" id="GO:0003729">
    <property type="term" value="F:mRNA binding"/>
    <property type="evidence" value="ECO:0007669"/>
    <property type="project" value="TreeGrafter"/>
</dbReference>
<gene>
    <name evidence="6" type="ORF">PhCBS80983_g00238</name>
</gene>
<dbReference type="GO" id="GO:0010494">
    <property type="term" value="C:cytoplasmic stress granule"/>
    <property type="evidence" value="ECO:0007669"/>
    <property type="project" value="TreeGrafter"/>
</dbReference>
<organism evidence="6 7">
    <name type="scientific">Powellomyces hirtus</name>
    <dbReference type="NCBI Taxonomy" id="109895"/>
    <lineage>
        <taxon>Eukaryota</taxon>
        <taxon>Fungi</taxon>
        <taxon>Fungi incertae sedis</taxon>
        <taxon>Chytridiomycota</taxon>
        <taxon>Chytridiomycota incertae sedis</taxon>
        <taxon>Chytridiomycetes</taxon>
        <taxon>Spizellomycetales</taxon>
        <taxon>Powellomycetaceae</taxon>
        <taxon>Powellomyces</taxon>
    </lineage>
</organism>
<dbReference type="FunFam" id="3.30.70.330:FF:000400">
    <property type="entry name" value="Negative regulator of differentiation 1"/>
    <property type="match status" value="1"/>
</dbReference>
<dbReference type="SMART" id="SM00360">
    <property type="entry name" value="RRM"/>
    <property type="match status" value="4"/>
</dbReference>
<dbReference type="FunFam" id="3.30.70.330:FF:000120">
    <property type="entry name" value="Negative regulator of differentiation 1"/>
    <property type="match status" value="2"/>
</dbReference>
<dbReference type="InterPro" id="IPR039171">
    <property type="entry name" value="Cwc2/Slt11"/>
</dbReference>
<evidence type="ECO:0000256" key="4">
    <source>
        <dbReference type="SAM" id="MobiDB-lite"/>
    </source>
</evidence>
<feature type="region of interest" description="Disordered" evidence="4">
    <location>
        <begin position="1"/>
        <end position="34"/>
    </location>
</feature>
<dbReference type="STRING" id="109895.A0A507EH46"/>
<feature type="domain" description="RRM" evidence="5">
    <location>
        <begin position="351"/>
        <end position="424"/>
    </location>
</feature>
<keyword evidence="1" id="KW-0677">Repeat</keyword>
<evidence type="ECO:0000256" key="3">
    <source>
        <dbReference type="PROSITE-ProRule" id="PRU00176"/>
    </source>
</evidence>
<comment type="caution">
    <text evidence="6">The sequence shown here is derived from an EMBL/GenBank/DDBJ whole genome shotgun (WGS) entry which is preliminary data.</text>
</comment>
<reference evidence="6 7" key="1">
    <citation type="journal article" date="2019" name="Sci. Rep.">
        <title>Comparative genomics of chytrid fungi reveal insights into the obligate biotrophic and pathogenic lifestyle of Synchytrium endobioticum.</title>
        <authorList>
            <person name="van de Vossenberg B.T.L.H."/>
            <person name="Warris S."/>
            <person name="Nguyen H.D.T."/>
            <person name="van Gent-Pelzer M.P.E."/>
            <person name="Joly D.L."/>
            <person name="van de Geest H.C."/>
            <person name="Bonants P.J.M."/>
            <person name="Smith D.S."/>
            <person name="Levesque C.A."/>
            <person name="van der Lee T.A.J."/>
        </authorList>
    </citation>
    <scope>NUCLEOTIDE SEQUENCE [LARGE SCALE GENOMIC DNA]</scope>
    <source>
        <strain evidence="6 7">CBS 809.83</strain>
    </source>
</reference>
<dbReference type="PANTHER" id="PTHR14089:SF8">
    <property type="entry name" value="RNA-BINDING PROTEIN MRN1"/>
    <property type="match status" value="1"/>
</dbReference>
<dbReference type="Gene3D" id="3.30.70.330">
    <property type="match status" value="4"/>
</dbReference>
<evidence type="ECO:0000256" key="2">
    <source>
        <dbReference type="ARBA" id="ARBA00022884"/>
    </source>
</evidence>
<dbReference type="InterPro" id="IPR000504">
    <property type="entry name" value="RRM_dom"/>
</dbReference>
<feature type="domain" description="RRM" evidence="5">
    <location>
        <begin position="441"/>
        <end position="514"/>
    </location>
</feature>
<dbReference type="InterPro" id="IPR035979">
    <property type="entry name" value="RBD_domain_sf"/>
</dbReference>
<feature type="domain" description="RRM" evidence="5">
    <location>
        <begin position="130"/>
        <end position="203"/>
    </location>
</feature>
<proteinExistence type="predicted"/>
<protein>
    <recommendedName>
        <fullName evidence="5">RRM domain-containing protein</fullName>
    </recommendedName>
</protein>
<sequence length="584" mass="62497">MKRSNDYGPQPPVDNYKKPRFSPQAPYGYPLGASPPNGFSPSNAELYQQFGSMNQYMNVLSGMGGMAGMPSHQQHQSGNQGLPSFQGMGHSQFPSGPQFSPNGYSSHFPHLPFHGSQSFQNAQGYNHSMRTIYLGNLPTLVTYEEVINLVKGGSLEQVKILEEKNCAFITFVEASSAHTFHADCQTRRIHLGNQELKVGWGKHSTIPPTVLAAVQGGASRNVFVGNIDETVTEAILAQEFGRFGPIDQVKILSEKRIAFVHMASIVAAMKAVQSLPNDPRWATRRVNYGKDRCAYHLKSASGSSRSSPPATPGGMVYGNGVSYGQSLVGVGYGLGFGDPYNGLNSSGGANRTVYLGSIHPDVTTKDLCDVIRGGILQNIKYMPDKNIAFVTFIEPASALNFYNRGSYEGLVLKGKRLKIGWGKPTPLPPSIASAVQSGASRNVYIGAIDDSISEDSLRKDFSEFGDIELVNIIADKNIGFVNFVDLTSAVKAVDTLKGDETRGYGQYRINFGKDRCGNPPRPPRESAAQRAAAVAAAAAVGESGSALGVGSFVAGGMVQHHDVLGAMEETESLAGLLGNNGGYL</sequence>
<dbReference type="EMBL" id="QEAQ01000002">
    <property type="protein sequence ID" value="TPX62510.1"/>
    <property type="molecule type" value="Genomic_DNA"/>
</dbReference>
<dbReference type="InterPro" id="IPR012677">
    <property type="entry name" value="Nucleotide-bd_a/b_plait_sf"/>
</dbReference>
<dbReference type="SUPFAM" id="SSF54928">
    <property type="entry name" value="RNA-binding domain, RBD"/>
    <property type="match status" value="2"/>
</dbReference>
<feature type="domain" description="RRM" evidence="5">
    <location>
        <begin position="220"/>
        <end position="291"/>
    </location>
</feature>
<dbReference type="Proteomes" id="UP000318582">
    <property type="component" value="Unassembled WGS sequence"/>
</dbReference>
<name>A0A507EH46_9FUNG</name>
<dbReference type="AlphaFoldDB" id="A0A507EH46"/>
<evidence type="ECO:0000259" key="5">
    <source>
        <dbReference type="PROSITE" id="PS50102"/>
    </source>
</evidence>